<name>A0A7I7TF71_9MYCO</name>
<dbReference type="KEGG" id="mhev:MHEL_53120"/>
<evidence type="ECO:0000313" key="3">
    <source>
        <dbReference type="EMBL" id="BBY67069.1"/>
    </source>
</evidence>
<dbReference type="PANTHER" id="PTHR35525:SF3">
    <property type="entry name" value="BLL6575 PROTEIN"/>
    <property type="match status" value="1"/>
</dbReference>
<dbReference type="EMBL" id="AP022596">
    <property type="protein sequence ID" value="BBY67069.1"/>
    <property type="molecule type" value="Genomic_DNA"/>
</dbReference>
<proteinExistence type="predicted"/>
<organism evidence="3 4">
    <name type="scientific">Mycolicibacterium helvum</name>
    <dbReference type="NCBI Taxonomy" id="1534349"/>
    <lineage>
        <taxon>Bacteria</taxon>
        <taxon>Bacillati</taxon>
        <taxon>Actinomycetota</taxon>
        <taxon>Actinomycetes</taxon>
        <taxon>Mycobacteriales</taxon>
        <taxon>Mycobacteriaceae</taxon>
        <taxon>Mycolicibacterium</taxon>
    </lineage>
</organism>
<dbReference type="Pfam" id="PF11706">
    <property type="entry name" value="zf-CGNR"/>
    <property type="match status" value="1"/>
</dbReference>
<evidence type="ECO:0000259" key="2">
    <source>
        <dbReference type="Pfam" id="PF11706"/>
    </source>
</evidence>
<evidence type="ECO:0000313" key="4">
    <source>
        <dbReference type="Proteomes" id="UP000467148"/>
    </source>
</evidence>
<dbReference type="Gene3D" id="1.10.3300.10">
    <property type="entry name" value="Jann2411-like domain"/>
    <property type="match status" value="1"/>
</dbReference>
<feature type="domain" description="Zinc finger CGNR" evidence="2">
    <location>
        <begin position="149"/>
        <end position="191"/>
    </location>
</feature>
<dbReference type="InterPro" id="IPR023286">
    <property type="entry name" value="ABATE_dom_sf"/>
</dbReference>
<feature type="region of interest" description="Disordered" evidence="1">
    <location>
        <begin position="1"/>
        <end position="20"/>
    </location>
</feature>
<dbReference type="SUPFAM" id="SSF160904">
    <property type="entry name" value="Jann2411-like"/>
    <property type="match status" value="1"/>
</dbReference>
<dbReference type="Proteomes" id="UP000467148">
    <property type="component" value="Chromosome"/>
</dbReference>
<dbReference type="AlphaFoldDB" id="A0A7I7TF71"/>
<dbReference type="PANTHER" id="PTHR35525">
    <property type="entry name" value="BLL6575 PROTEIN"/>
    <property type="match status" value="1"/>
</dbReference>
<dbReference type="InterPro" id="IPR021005">
    <property type="entry name" value="Znf_CGNR"/>
</dbReference>
<sequence>MTQAPAEWLGDTEGKPAPPPLSRIQALVNTVDRESGADRLALASDAQPWLQAQGLLPSGDVPTSEQLHTIRAVREALRAMLVHNAGGPVPSDDQLKPLRRITDTAGARVRLGAEGTLRVAPDTDSMEGRLLSLLLVVSDAQREGTWAHLKACGNDDCRWAFYDRSRNHGGTWCDMATCGNKLKNREFRARRSRRD</sequence>
<protein>
    <recommendedName>
        <fullName evidence="2">Zinc finger CGNR domain-containing protein</fullName>
    </recommendedName>
</protein>
<dbReference type="Pfam" id="PF07336">
    <property type="entry name" value="ABATE"/>
    <property type="match status" value="1"/>
</dbReference>
<dbReference type="RefSeq" id="WP_163751093.1">
    <property type="nucleotide sequence ID" value="NZ_AP022596.1"/>
</dbReference>
<dbReference type="InterPro" id="IPR010852">
    <property type="entry name" value="ABATE"/>
</dbReference>
<gene>
    <name evidence="3" type="ORF">MHEL_53120</name>
</gene>
<reference evidence="3 4" key="1">
    <citation type="journal article" date="2019" name="Emerg. Microbes Infect.">
        <title>Comprehensive subspecies identification of 175 nontuberculous mycobacteria species based on 7547 genomic profiles.</title>
        <authorList>
            <person name="Matsumoto Y."/>
            <person name="Kinjo T."/>
            <person name="Motooka D."/>
            <person name="Nabeya D."/>
            <person name="Jung N."/>
            <person name="Uechi K."/>
            <person name="Horii T."/>
            <person name="Iida T."/>
            <person name="Fujita J."/>
            <person name="Nakamura S."/>
        </authorList>
    </citation>
    <scope>NUCLEOTIDE SEQUENCE [LARGE SCALE GENOMIC DNA]</scope>
    <source>
        <strain evidence="3 4">JCM 30396</strain>
    </source>
</reference>
<evidence type="ECO:0000256" key="1">
    <source>
        <dbReference type="SAM" id="MobiDB-lite"/>
    </source>
</evidence>
<accession>A0A7I7TF71</accession>
<keyword evidence="4" id="KW-1185">Reference proteome</keyword>